<keyword evidence="1" id="KW-0175">Coiled coil</keyword>
<evidence type="ECO:0000313" key="3">
    <source>
        <dbReference type="Proteomes" id="UP000270866"/>
    </source>
</evidence>
<protein>
    <submittedName>
        <fullName evidence="2">Uncharacterized protein</fullName>
    </submittedName>
</protein>
<dbReference type="InterPro" id="IPR027267">
    <property type="entry name" value="AH/BAR_dom_sf"/>
</dbReference>
<evidence type="ECO:0000313" key="2">
    <source>
        <dbReference type="EMBL" id="RKK08677.1"/>
    </source>
</evidence>
<accession>A0A3L6MUS5</accession>
<dbReference type="AlphaFoldDB" id="A0A3L6MUS5"/>
<dbReference type="Gene3D" id="1.20.1270.60">
    <property type="entry name" value="Arfaptin homology (AH) domain/BAR domain"/>
    <property type="match status" value="1"/>
</dbReference>
<proteinExistence type="predicted"/>
<organism evidence="2 3">
    <name type="scientific">Fusarium oxysporum f. sp. cepae</name>
    <dbReference type="NCBI Taxonomy" id="396571"/>
    <lineage>
        <taxon>Eukaryota</taxon>
        <taxon>Fungi</taxon>
        <taxon>Dikarya</taxon>
        <taxon>Ascomycota</taxon>
        <taxon>Pezizomycotina</taxon>
        <taxon>Sordariomycetes</taxon>
        <taxon>Hypocreomycetidae</taxon>
        <taxon>Hypocreales</taxon>
        <taxon>Nectriaceae</taxon>
        <taxon>Fusarium</taxon>
        <taxon>Fusarium oxysporum species complex</taxon>
    </lineage>
</organism>
<sequence length="256" mass="29887">MEREKKRLIDGRDASWGDALRSYREADRSWQWWGRLEKTRYDWKRNCEWNLSHCAWYDKAYWVAKLTEATLGLEEAHARKAIDAELRHAGKAIMDLPAFRSIEVAINEAARKIDQFGRALDGLVNRGLAAWIEEMLKDEREDLNRQIRLLEALVMKSEELEAAYEQAKKDLDKTEEMLSPKQEAARKSIAEIEGEIKMLPAQHEYMNKKKDYEKMEIQVNHLIATLDDIKRVMGEVSQISKDVLNTLKKGIPRVTE</sequence>
<name>A0A3L6MUS5_FUSOX</name>
<feature type="coiled-coil region" evidence="1">
    <location>
        <begin position="133"/>
        <end position="177"/>
    </location>
</feature>
<evidence type="ECO:0000256" key="1">
    <source>
        <dbReference type="SAM" id="Coils"/>
    </source>
</evidence>
<comment type="caution">
    <text evidence="2">The sequence shown here is derived from an EMBL/GenBank/DDBJ whole genome shotgun (WGS) entry which is preliminary data.</text>
</comment>
<gene>
    <name evidence="2" type="ORF">BFJ65_g16338</name>
</gene>
<dbReference type="EMBL" id="MRCU01000013">
    <property type="protein sequence ID" value="RKK08677.1"/>
    <property type="molecule type" value="Genomic_DNA"/>
</dbReference>
<reference evidence="2 3" key="1">
    <citation type="journal article" date="2018" name="Sci. Rep.">
        <title>Characterisation of pathogen-specific regions and novel effector candidates in Fusarium oxysporum f. sp. cepae.</title>
        <authorList>
            <person name="Armitage A.D."/>
            <person name="Taylor A."/>
            <person name="Sobczyk M.K."/>
            <person name="Baxter L."/>
            <person name="Greenfield B.P."/>
            <person name="Bates H.J."/>
            <person name="Wilson F."/>
            <person name="Jackson A.C."/>
            <person name="Ott S."/>
            <person name="Harrison R.J."/>
            <person name="Clarkson J.P."/>
        </authorList>
    </citation>
    <scope>NUCLEOTIDE SEQUENCE [LARGE SCALE GENOMIC DNA]</scope>
    <source>
        <strain evidence="2 3">FoC_Fus2</strain>
    </source>
</reference>
<dbReference type="Proteomes" id="UP000270866">
    <property type="component" value="Unassembled WGS sequence"/>
</dbReference>